<evidence type="ECO:0000256" key="3">
    <source>
        <dbReference type="ARBA" id="ARBA00022759"/>
    </source>
</evidence>
<dbReference type="GO" id="GO:0006310">
    <property type="term" value="P:DNA recombination"/>
    <property type="evidence" value="ECO:0007669"/>
    <property type="project" value="UniProtKB-KW"/>
</dbReference>
<dbReference type="SUPFAM" id="SSF53098">
    <property type="entry name" value="Ribonuclease H-like"/>
    <property type="match status" value="1"/>
</dbReference>
<dbReference type="PANTHER" id="PTHR42648:SF11">
    <property type="entry name" value="TRANSPOSON TY4-P GAG-POL POLYPROTEIN"/>
    <property type="match status" value="1"/>
</dbReference>
<evidence type="ECO:0000256" key="1">
    <source>
        <dbReference type="ARBA" id="ARBA00022722"/>
    </source>
</evidence>
<accession>A0A7S2BVZ7</accession>
<keyword evidence="5" id="KW-0460">Magnesium</keyword>
<dbReference type="InterPro" id="IPR036397">
    <property type="entry name" value="RNaseH_sf"/>
</dbReference>
<dbReference type="InterPro" id="IPR012337">
    <property type="entry name" value="RNaseH-like_sf"/>
</dbReference>
<gene>
    <name evidence="11" type="ORF">DSPE1174_LOCUS10121</name>
</gene>
<dbReference type="GO" id="GO:0016787">
    <property type="term" value="F:hydrolase activity"/>
    <property type="evidence" value="ECO:0007669"/>
    <property type="project" value="UniProtKB-KW"/>
</dbReference>
<dbReference type="GO" id="GO:0003676">
    <property type="term" value="F:nucleic acid binding"/>
    <property type="evidence" value="ECO:0007669"/>
    <property type="project" value="InterPro"/>
</dbReference>
<protein>
    <recommendedName>
        <fullName evidence="10">Integrase catalytic domain-containing protein</fullName>
    </recommendedName>
</protein>
<dbReference type="AlphaFoldDB" id="A0A7S2BVZ7"/>
<keyword evidence="8" id="KW-0239">DNA-directed DNA polymerase</keyword>
<dbReference type="PROSITE" id="PS50994">
    <property type="entry name" value="INTEGRASE"/>
    <property type="match status" value="1"/>
</dbReference>
<evidence type="ECO:0000256" key="8">
    <source>
        <dbReference type="ARBA" id="ARBA00022932"/>
    </source>
</evidence>
<evidence type="ECO:0000256" key="9">
    <source>
        <dbReference type="ARBA" id="ARBA00023172"/>
    </source>
</evidence>
<dbReference type="GO" id="GO:0015074">
    <property type="term" value="P:DNA integration"/>
    <property type="evidence" value="ECO:0007669"/>
    <property type="project" value="UniProtKB-KW"/>
</dbReference>
<dbReference type="GO" id="GO:0003887">
    <property type="term" value="F:DNA-directed DNA polymerase activity"/>
    <property type="evidence" value="ECO:0007669"/>
    <property type="project" value="UniProtKB-KW"/>
</dbReference>
<dbReference type="PANTHER" id="PTHR42648">
    <property type="entry name" value="TRANSPOSASE, PUTATIVE-RELATED"/>
    <property type="match status" value="1"/>
</dbReference>
<keyword evidence="2" id="KW-0479">Metal-binding</keyword>
<dbReference type="EMBL" id="HBGS01019407">
    <property type="protein sequence ID" value="CAD9407056.1"/>
    <property type="molecule type" value="Transcribed_RNA"/>
</dbReference>
<keyword evidence="8" id="KW-0808">Transferase</keyword>
<dbReference type="GO" id="GO:0004519">
    <property type="term" value="F:endonuclease activity"/>
    <property type="evidence" value="ECO:0007669"/>
    <property type="project" value="UniProtKB-KW"/>
</dbReference>
<sequence>MSRKSEAADKLKRYLSYVKKLGWCVGMVRADRGSEYFGMDGEYVQKDSDRTFTDFERVAEEHGVVVETSPRDGSTGNGLVERYHRIIFEIASSFLRRSRMSPLFWVEAYKYAEFLYNRMTTAGTGEFTPHELVHGKRPRFDRVKVFGCDMYEHLGGLPKVPGGTKARKGFFLGIPSDSPSGYLMYDINAGVVRTSS</sequence>
<keyword evidence="9" id="KW-0233">DNA recombination</keyword>
<reference evidence="11" key="1">
    <citation type="submission" date="2021-01" db="EMBL/GenBank/DDBJ databases">
        <authorList>
            <person name="Corre E."/>
            <person name="Pelletier E."/>
            <person name="Niang G."/>
            <person name="Scheremetjew M."/>
            <person name="Finn R."/>
            <person name="Kale V."/>
            <person name="Holt S."/>
            <person name="Cochrane G."/>
            <person name="Meng A."/>
            <person name="Brown T."/>
            <person name="Cohen L."/>
        </authorList>
    </citation>
    <scope>NUCLEOTIDE SEQUENCE</scope>
    <source>
        <strain evidence="11">CCMP1381</strain>
    </source>
</reference>
<evidence type="ECO:0000256" key="2">
    <source>
        <dbReference type="ARBA" id="ARBA00022723"/>
    </source>
</evidence>
<dbReference type="GO" id="GO:0046872">
    <property type="term" value="F:metal ion binding"/>
    <property type="evidence" value="ECO:0007669"/>
    <property type="project" value="UniProtKB-KW"/>
</dbReference>
<dbReference type="InterPro" id="IPR001584">
    <property type="entry name" value="Integrase_cat-core"/>
</dbReference>
<keyword evidence="6" id="KW-0229">DNA integration</keyword>
<dbReference type="GO" id="GO:0003964">
    <property type="term" value="F:RNA-directed DNA polymerase activity"/>
    <property type="evidence" value="ECO:0007669"/>
    <property type="project" value="UniProtKB-KW"/>
</dbReference>
<evidence type="ECO:0000256" key="4">
    <source>
        <dbReference type="ARBA" id="ARBA00022801"/>
    </source>
</evidence>
<dbReference type="Gene3D" id="3.30.420.10">
    <property type="entry name" value="Ribonuclease H-like superfamily/Ribonuclease H"/>
    <property type="match status" value="1"/>
</dbReference>
<organism evidence="11">
    <name type="scientific">Octactis speculum</name>
    <dbReference type="NCBI Taxonomy" id="3111310"/>
    <lineage>
        <taxon>Eukaryota</taxon>
        <taxon>Sar</taxon>
        <taxon>Stramenopiles</taxon>
        <taxon>Ochrophyta</taxon>
        <taxon>Dictyochophyceae</taxon>
        <taxon>Dictyochales</taxon>
        <taxon>Dictyochaceae</taxon>
        <taxon>Octactis</taxon>
    </lineage>
</organism>
<evidence type="ECO:0000259" key="10">
    <source>
        <dbReference type="PROSITE" id="PS50994"/>
    </source>
</evidence>
<keyword evidence="7" id="KW-0695">RNA-directed DNA polymerase</keyword>
<proteinExistence type="predicted"/>
<evidence type="ECO:0000256" key="5">
    <source>
        <dbReference type="ARBA" id="ARBA00022842"/>
    </source>
</evidence>
<name>A0A7S2BVZ7_9STRA</name>
<keyword evidence="4" id="KW-0378">Hydrolase</keyword>
<keyword evidence="3" id="KW-0255">Endonuclease</keyword>
<dbReference type="InterPro" id="IPR039537">
    <property type="entry name" value="Retrotran_Ty1/copia-like"/>
</dbReference>
<keyword evidence="8" id="KW-0548">Nucleotidyltransferase</keyword>
<evidence type="ECO:0000256" key="7">
    <source>
        <dbReference type="ARBA" id="ARBA00022918"/>
    </source>
</evidence>
<evidence type="ECO:0000256" key="6">
    <source>
        <dbReference type="ARBA" id="ARBA00022908"/>
    </source>
</evidence>
<evidence type="ECO:0000313" key="11">
    <source>
        <dbReference type="EMBL" id="CAD9407056.1"/>
    </source>
</evidence>
<feature type="domain" description="Integrase catalytic" evidence="10">
    <location>
        <begin position="1"/>
        <end position="137"/>
    </location>
</feature>
<keyword evidence="1" id="KW-0540">Nuclease</keyword>